<keyword evidence="2" id="KW-1185">Reference proteome</keyword>
<reference evidence="1" key="1">
    <citation type="submission" date="2020-01" db="EMBL/GenBank/DDBJ databases">
        <authorList>
            <consortium name="DOE Joint Genome Institute"/>
            <person name="Haridas S."/>
            <person name="Albert R."/>
            <person name="Binder M."/>
            <person name="Bloem J."/>
            <person name="Labutti K."/>
            <person name="Salamov A."/>
            <person name="Andreopoulos B."/>
            <person name="Baker S.E."/>
            <person name="Barry K."/>
            <person name="Bills G."/>
            <person name="Bluhm B.H."/>
            <person name="Cannon C."/>
            <person name="Castanera R."/>
            <person name="Culley D.E."/>
            <person name="Daum C."/>
            <person name="Ezra D."/>
            <person name="Gonzalez J.B."/>
            <person name="Henrissat B."/>
            <person name="Kuo A."/>
            <person name="Liang C."/>
            <person name="Lipzen A."/>
            <person name="Lutzoni F."/>
            <person name="Magnuson J."/>
            <person name="Mondo S."/>
            <person name="Nolan M."/>
            <person name="Ohm R."/>
            <person name="Pangilinan J."/>
            <person name="Park H.-J."/>
            <person name="Ramirez L."/>
            <person name="Alfaro M."/>
            <person name="Sun H."/>
            <person name="Tritt A."/>
            <person name="Yoshinaga Y."/>
            <person name="Zwiers L.-H."/>
            <person name="Turgeon B.G."/>
            <person name="Goodwin S.B."/>
            <person name="Spatafora J.W."/>
            <person name="Crous P.W."/>
            <person name="Grigoriev I.V."/>
        </authorList>
    </citation>
    <scope>NUCLEOTIDE SEQUENCE</scope>
    <source>
        <strain evidence="1">IPT5</strain>
    </source>
</reference>
<evidence type="ECO:0000313" key="1">
    <source>
        <dbReference type="EMBL" id="KAF2854355.1"/>
    </source>
</evidence>
<dbReference type="EMBL" id="MU006293">
    <property type="protein sequence ID" value="KAF2854355.1"/>
    <property type="molecule type" value="Genomic_DNA"/>
</dbReference>
<dbReference type="Proteomes" id="UP000799423">
    <property type="component" value="Unassembled WGS sequence"/>
</dbReference>
<evidence type="ECO:0000313" key="2">
    <source>
        <dbReference type="Proteomes" id="UP000799423"/>
    </source>
</evidence>
<accession>A0A6A7BIR0</accession>
<organism evidence="1 2">
    <name type="scientific">Plenodomus tracheiphilus IPT5</name>
    <dbReference type="NCBI Taxonomy" id="1408161"/>
    <lineage>
        <taxon>Eukaryota</taxon>
        <taxon>Fungi</taxon>
        <taxon>Dikarya</taxon>
        <taxon>Ascomycota</taxon>
        <taxon>Pezizomycotina</taxon>
        <taxon>Dothideomycetes</taxon>
        <taxon>Pleosporomycetidae</taxon>
        <taxon>Pleosporales</taxon>
        <taxon>Pleosporineae</taxon>
        <taxon>Leptosphaeriaceae</taxon>
        <taxon>Plenodomus</taxon>
    </lineage>
</organism>
<proteinExistence type="predicted"/>
<name>A0A6A7BIR0_9PLEO</name>
<sequence length="279" mass="30942">MSDNTTEPPNTLSMKEQTRLDKTLHATLPKSSEEDIWHLQMYKIGSNPFVEIQDPYRDTHGSPTCLERSEETEFIRTEPGAELFSCQAILEPNDEVANILRTLAADTSSDLYIVCIPGKVLDDNKKPTYKTFYELGPAEEFLRGRTAGNTRFREEVTLETTIQQGLWLCIASITENQPVDVGHIRKCCRPCADIFWGLTISLTFAAIRGEGGKAGVSRAEAWGEWSTRQAIRGSESWIPAGGVEWKFSTEASRSTPRLVSVANDAGCLGSRYDVTGRGA</sequence>
<dbReference type="AlphaFoldDB" id="A0A6A7BIR0"/>
<gene>
    <name evidence="1" type="ORF">T440DRAFT_476244</name>
</gene>
<protein>
    <submittedName>
        <fullName evidence="1">Uncharacterized protein</fullName>
    </submittedName>
</protein>